<name>A0A853A0A2_9ACTN</name>
<accession>A0A853A0A2</accession>
<keyword evidence="3" id="KW-1185">Reference proteome</keyword>
<organism evidence="2 3">
    <name type="scientific">Allostreptomyces psammosilenae</name>
    <dbReference type="NCBI Taxonomy" id="1892865"/>
    <lineage>
        <taxon>Bacteria</taxon>
        <taxon>Bacillati</taxon>
        <taxon>Actinomycetota</taxon>
        <taxon>Actinomycetes</taxon>
        <taxon>Kitasatosporales</taxon>
        <taxon>Streptomycetaceae</taxon>
        <taxon>Allostreptomyces</taxon>
    </lineage>
</organism>
<feature type="transmembrane region" description="Helical" evidence="1">
    <location>
        <begin position="20"/>
        <end position="39"/>
    </location>
</feature>
<keyword evidence="1" id="KW-1133">Transmembrane helix</keyword>
<feature type="transmembrane region" description="Helical" evidence="1">
    <location>
        <begin position="45"/>
        <end position="65"/>
    </location>
</feature>
<sequence length="70" mass="6892">METEQDRRTPSDAEEPLLTLRAAVVFLLGALTGVAAGVLSGLGGAGIPAAVLAGGAAAGAAVVFFRSIIR</sequence>
<evidence type="ECO:0000256" key="1">
    <source>
        <dbReference type="SAM" id="Phobius"/>
    </source>
</evidence>
<comment type="caution">
    <text evidence="2">The sequence shown here is derived from an EMBL/GenBank/DDBJ whole genome shotgun (WGS) entry which is preliminary data.</text>
</comment>
<gene>
    <name evidence="2" type="ORF">FHU37_003833</name>
</gene>
<dbReference type="EMBL" id="JACBZD010000001">
    <property type="protein sequence ID" value="NYI06890.1"/>
    <property type="molecule type" value="Genomic_DNA"/>
</dbReference>
<dbReference type="RefSeq" id="WP_179815403.1">
    <property type="nucleotide sequence ID" value="NZ_JACBZD010000001.1"/>
</dbReference>
<proteinExistence type="predicted"/>
<keyword evidence="1" id="KW-0812">Transmembrane</keyword>
<protein>
    <submittedName>
        <fullName evidence="2">Flavin-dependent dehydrogenase</fullName>
    </submittedName>
</protein>
<dbReference type="AlphaFoldDB" id="A0A853A0A2"/>
<dbReference type="Proteomes" id="UP000567795">
    <property type="component" value="Unassembled WGS sequence"/>
</dbReference>
<evidence type="ECO:0000313" key="3">
    <source>
        <dbReference type="Proteomes" id="UP000567795"/>
    </source>
</evidence>
<keyword evidence="1" id="KW-0472">Membrane</keyword>
<reference evidence="2 3" key="1">
    <citation type="submission" date="2020-07" db="EMBL/GenBank/DDBJ databases">
        <title>Sequencing the genomes of 1000 actinobacteria strains.</title>
        <authorList>
            <person name="Klenk H.-P."/>
        </authorList>
    </citation>
    <scope>NUCLEOTIDE SEQUENCE [LARGE SCALE GENOMIC DNA]</scope>
    <source>
        <strain evidence="2 3">DSM 42178</strain>
    </source>
</reference>
<evidence type="ECO:0000313" key="2">
    <source>
        <dbReference type="EMBL" id="NYI06890.1"/>
    </source>
</evidence>